<dbReference type="RefSeq" id="WP_047250934.1">
    <property type="nucleotide sequence ID" value="NZ_CP011367.1"/>
</dbReference>
<feature type="region of interest" description="Disordered" evidence="1">
    <location>
        <begin position="1"/>
        <end position="77"/>
    </location>
</feature>
<feature type="compositionally biased region" description="Basic residues" evidence="1">
    <location>
        <begin position="24"/>
        <end position="40"/>
    </location>
</feature>
<dbReference type="KEGG" id="tvr:TVD_04645"/>
<dbReference type="STRING" id="106634.TVD_04645"/>
<gene>
    <name evidence="2" type="ORF">TVD_04645</name>
</gene>
<proteinExistence type="predicted"/>
<dbReference type="EMBL" id="CP011367">
    <property type="protein sequence ID" value="AKJ94704.1"/>
    <property type="molecule type" value="Genomic_DNA"/>
</dbReference>
<evidence type="ECO:0000313" key="2">
    <source>
        <dbReference type="EMBL" id="AKJ94704.1"/>
    </source>
</evidence>
<evidence type="ECO:0000256" key="1">
    <source>
        <dbReference type="SAM" id="MobiDB-lite"/>
    </source>
</evidence>
<accession>A0A0G3G2U6</accession>
<feature type="compositionally biased region" description="Low complexity" evidence="1">
    <location>
        <begin position="180"/>
        <end position="189"/>
    </location>
</feature>
<protein>
    <recommendedName>
        <fullName evidence="4">Nucleoprotein/polynucleotide-associated enzyme</fullName>
    </recommendedName>
</protein>
<reference evidence="2 3" key="1">
    <citation type="submission" date="2015-04" db="EMBL/GenBank/DDBJ databases">
        <title>Complete Sequence for the Genome of the Thioalkalivibrio versutus D301.</title>
        <authorList>
            <person name="Mu T."/>
            <person name="Zhou J."/>
            <person name="Xu X."/>
        </authorList>
    </citation>
    <scope>NUCLEOTIDE SEQUENCE [LARGE SCALE GENOMIC DNA]</scope>
    <source>
        <strain evidence="2 3">D301</strain>
    </source>
</reference>
<sequence length="189" mass="21443">MSDDLRSQLLKTGLVDEKQVRQAKSQKHKAQKGNAKKKKDRNTGPDPGVAEARKAEQAERSRHKNREQQERAERRARHAQIRELVSTHLAPIPTGDAALDYHFQQGGQIRHLPVTADLQKRLADGRAALAGLDVRPEKGFRVIPRETADRIRERDPEWPLVIPAEDETGSEPAPDDPYKDYVVPDDLMW</sequence>
<dbReference type="AlphaFoldDB" id="A0A0G3G2U6"/>
<name>A0A0G3G2U6_9GAMM</name>
<evidence type="ECO:0000313" key="3">
    <source>
        <dbReference type="Proteomes" id="UP000064201"/>
    </source>
</evidence>
<dbReference type="Proteomes" id="UP000064201">
    <property type="component" value="Chromosome"/>
</dbReference>
<dbReference type="OrthoDB" id="5294470at2"/>
<dbReference type="PATRIC" id="fig|106634.4.peg.949"/>
<dbReference type="Pfam" id="PF09831">
    <property type="entry name" value="DUF2058"/>
    <property type="match status" value="1"/>
</dbReference>
<feature type="region of interest" description="Disordered" evidence="1">
    <location>
        <begin position="154"/>
        <end position="189"/>
    </location>
</feature>
<feature type="compositionally biased region" description="Basic and acidic residues" evidence="1">
    <location>
        <begin position="51"/>
        <end position="73"/>
    </location>
</feature>
<keyword evidence="3" id="KW-1185">Reference proteome</keyword>
<evidence type="ECO:0008006" key="4">
    <source>
        <dbReference type="Google" id="ProtNLM"/>
    </source>
</evidence>
<dbReference type="InterPro" id="IPR018636">
    <property type="entry name" value="DUF2058"/>
</dbReference>
<organism evidence="2 3">
    <name type="scientific">Thioalkalivibrio versutus</name>
    <dbReference type="NCBI Taxonomy" id="106634"/>
    <lineage>
        <taxon>Bacteria</taxon>
        <taxon>Pseudomonadati</taxon>
        <taxon>Pseudomonadota</taxon>
        <taxon>Gammaproteobacteria</taxon>
        <taxon>Chromatiales</taxon>
        <taxon>Ectothiorhodospiraceae</taxon>
        <taxon>Thioalkalivibrio</taxon>
    </lineage>
</organism>